<dbReference type="OrthoDB" id="389275at2"/>
<keyword evidence="1" id="KW-0812">Transmembrane</keyword>
<dbReference type="InterPro" id="IPR049713">
    <property type="entry name" value="Pr6Pr-like"/>
</dbReference>
<dbReference type="Proteomes" id="UP000019267">
    <property type="component" value="Chromosome"/>
</dbReference>
<feature type="transmembrane region" description="Helical" evidence="1">
    <location>
        <begin position="76"/>
        <end position="95"/>
    </location>
</feature>
<evidence type="ECO:0008006" key="4">
    <source>
        <dbReference type="Google" id="ProtNLM"/>
    </source>
</evidence>
<evidence type="ECO:0000313" key="3">
    <source>
        <dbReference type="Proteomes" id="UP000019267"/>
    </source>
</evidence>
<proteinExistence type="predicted"/>
<reference evidence="2 3" key="1">
    <citation type="journal article" date="2014" name="Genome Biol. Evol.">
        <title>Molecular evolution of the substrate utilization strategies and putative virulence factors in mosquito-associated Spiroplasma species.</title>
        <authorList>
            <person name="Chang T.H."/>
            <person name="Lo W.S."/>
            <person name="Ku C."/>
            <person name="Chen L.L."/>
            <person name="Kuo C.H."/>
        </authorList>
    </citation>
    <scope>NUCLEOTIDE SEQUENCE [LARGE SCALE GENOMIC DNA]</scope>
    <source>
        <strain evidence="2">AES-1</strain>
    </source>
</reference>
<feature type="transmembrane region" description="Helical" evidence="1">
    <location>
        <begin position="155"/>
        <end position="174"/>
    </location>
</feature>
<dbReference type="AlphaFoldDB" id="W6A7H7"/>
<feature type="transmembrane region" description="Helical" evidence="1">
    <location>
        <begin position="13"/>
        <end position="32"/>
    </location>
</feature>
<feature type="transmembrane region" description="Helical" evidence="1">
    <location>
        <begin position="194"/>
        <end position="214"/>
    </location>
</feature>
<feature type="transmembrane region" description="Helical" evidence="1">
    <location>
        <begin position="246"/>
        <end position="271"/>
    </location>
</feature>
<organism evidence="2 3">
    <name type="scientific">Spiroplasma culicicola AES-1</name>
    <dbReference type="NCBI Taxonomy" id="1276246"/>
    <lineage>
        <taxon>Bacteria</taxon>
        <taxon>Bacillati</taxon>
        <taxon>Mycoplasmatota</taxon>
        <taxon>Mollicutes</taxon>
        <taxon>Entomoplasmatales</taxon>
        <taxon>Spiroplasmataceae</taxon>
        <taxon>Spiroplasma</taxon>
    </lineage>
</organism>
<sequence>MYTKVQDLKDWKFWFKVIGALNIIGFLIYQYISGILSIDTIKMDDEGNPIYSSWAIFKPEGGEPIGYDYFGYTLNFFSYFTIQSNIFIAVWFIVAATKHRYQIGENKNSFVLSRTVTLLLTVYIMITGVIFNFLLLPPIAAKGGLSAEFWITNTAIHTLSPLMMLIYVMFFNTIKYEKRGYGAFFKKEFGLGMAYPLVYLFFALIRGEMVYRAYGSDWSLAQKHSGYPYFFLEIHNPNALAGLPGIAWLFIAAIAIIAIIIGFGQLTNYFINRKTQSEINVKPVNKELKK</sequence>
<dbReference type="RefSeq" id="WP_025363171.1">
    <property type="nucleotide sequence ID" value="NZ_CP006681.1"/>
</dbReference>
<name>W6A7H7_9MOLU</name>
<accession>W6A7H7</accession>
<dbReference type="NCBIfam" id="NF038065">
    <property type="entry name" value="Pr6Pr"/>
    <property type="match status" value="1"/>
</dbReference>
<gene>
    <name evidence="2" type="ORF">SCULI_v1c05950</name>
</gene>
<dbReference type="KEGG" id="scq:SCULI_v1c05950"/>
<dbReference type="EMBL" id="CP006681">
    <property type="protein sequence ID" value="AHI52936.1"/>
    <property type="molecule type" value="Genomic_DNA"/>
</dbReference>
<keyword evidence="3" id="KW-1185">Reference proteome</keyword>
<keyword evidence="1" id="KW-0472">Membrane</keyword>
<dbReference type="STRING" id="1276246.SCULI_v1c05950"/>
<feature type="transmembrane region" description="Helical" evidence="1">
    <location>
        <begin position="116"/>
        <end position="135"/>
    </location>
</feature>
<dbReference type="PATRIC" id="fig|1276246.3.peg.594"/>
<evidence type="ECO:0000256" key="1">
    <source>
        <dbReference type="SAM" id="Phobius"/>
    </source>
</evidence>
<protein>
    <recommendedName>
        <fullName evidence="4">Transmembrane protein</fullName>
    </recommendedName>
</protein>
<dbReference type="HOGENOM" id="CLU_083294_0_0_14"/>
<keyword evidence="1" id="KW-1133">Transmembrane helix</keyword>
<evidence type="ECO:0000313" key="2">
    <source>
        <dbReference type="EMBL" id="AHI52936.1"/>
    </source>
</evidence>